<feature type="compositionally biased region" description="Polar residues" evidence="4">
    <location>
        <begin position="15"/>
        <end position="57"/>
    </location>
</feature>
<dbReference type="AlphaFoldDB" id="A0A5N3V674"/>
<accession>A0A5N3V674</accession>
<dbReference type="PANTHER" id="PTHR22970:SF14">
    <property type="entry name" value="AT-RICH INTERACTIVE DOMAIN-CONTAINING PROTEIN 2"/>
    <property type="match status" value="1"/>
</dbReference>
<evidence type="ECO:0000313" key="5">
    <source>
        <dbReference type="EMBL" id="KAB0344664.1"/>
    </source>
</evidence>
<evidence type="ECO:0000256" key="3">
    <source>
        <dbReference type="ARBA" id="ARBA00023242"/>
    </source>
</evidence>
<dbReference type="EMBL" id="VCEA01000003">
    <property type="protein sequence ID" value="KAB0344664.1"/>
    <property type="molecule type" value="Genomic_DNA"/>
</dbReference>
<proteinExistence type="predicted"/>
<reference evidence="5 6" key="1">
    <citation type="submission" date="2019-06" db="EMBL/GenBank/DDBJ databases">
        <title>Discovery of a novel chromosome fission-fusion reversal in muntjac.</title>
        <authorList>
            <person name="Mudd A.B."/>
            <person name="Bredeson J.V."/>
            <person name="Baum R."/>
            <person name="Hockemeyer D."/>
            <person name="Rokhsar D.S."/>
        </authorList>
    </citation>
    <scope>NUCLEOTIDE SEQUENCE [LARGE SCALE GENOMIC DNA]</scope>
    <source>
        <strain evidence="5">UTSW_UCB_Mm</strain>
        <tissue evidence="5">Fibroblast cell line</tissue>
    </source>
</reference>
<gene>
    <name evidence="5" type="ORF">FD754_021590</name>
</gene>
<protein>
    <submittedName>
        <fullName evidence="5">Uncharacterized protein</fullName>
    </submittedName>
</protein>
<feature type="region of interest" description="Disordered" evidence="4">
    <location>
        <begin position="179"/>
        <end position="209"/>
    </location>
</feature>
<feature type="region of interest" description="Disordered" evidence="4">
    <location>
        <begin position="1"/>
        <end position="57"/>
    </location>
</feature>
<dbReference type="Proteomes" id="UP000326458">
    <property type="component" value="Unassembled WGS sequence"/>
</dbReference>
<keyword evidence="2" id="KW-0804">Transcription</keyword>
<name>A0A5N3V674_MUNMU</name>
<comment type="caution">
    <text evidence="5">The sequence shown here is derived from an EMBL/GenBank/DDBJ whole genome shotgun (WGS) entry which is preliminary data.</text>
</comment>
<dbReference type="PANTHER" id="PTHR22970">
    <property type="entry name" value="AT-RICH INTERACTIVE DOMAIN-CONTAINING PROTEIN 2"/>
    <property type="match status" value="1"/>
</dbReference>
<keyword evidence="6" id="KW-1185">Reference proteome</keyword>
<evidence type="ECO:0000256" key="2">
    <source>
        <dbReference type="ARBA" id="ARBA00023163"/>
    </source>
</evidence>
<evidence type="ECO:0000256" key="4">
    <source>
        <dbReference type="SAM" id="MobiDB-lite"/>
    </source>
</evidence>
<evidence type="ECO:0000313" key="6">
    <source>
        <dbReference type="Proteomes" id="UP000326458"/>
    </source>
</evidence>
<organism evidence="5 6">
    <name type="scientific">Muntiacus muntjak</name>
    <name type="common">Barking deer</name>
    <name type="synonym">Indian muntjac</name>
    <dbReference type="NCBI Taxonomy" id="9888"/>
    <lineage>
        <taxon>Eukaryota</taxon>
        <taxon>Metazoa</taxon>
        <taxon>Chordata</taxon>
        <taxon>Craniata</taxon>
        <taxon>Vertebrata</taxon>
        <taxon>Euteleostomi</taxon>
        <taxon>Mammalia</taxon>
        <taxon>Eutheria</taxon>
        <taxon>Laurasiatheria</taxon>
        <taxon>Artiodactyla</taxon>
        <taxon>Ruminantia</taxon>
        <taxon>Pecora</taxon>
        <taxon>Cervidae</taxon>
        <taxon>Muntiacinae</taxon>
        <taxon>Muntiacus</taxon>
    </lineage>
</organism>
<sequence>QFSNTDLPTEPLPSHLNSDVPQQHPTIDNQNITVTHSGSRVSHSPTLSSDIRPTNGTAECKTVKRPSEDNDRETVTGFPNKVGVMTVRVSDPNNAGCSAALVFMPAGADLSTLANPNSSQASPLSVSSQHADPVRKPGTASCTPSWVFCHAASEHGGKEVYPGQGLWEGSLFKECPAHRIKQNHPRQVGNQESSTKKPAVGGTSSTSRAQKAIVNHSSDALVLLRKGSRNLVFQDFTEEKEGPITKHIWLTAALILK</sequence>
<keyword evidence="1" id="KW-0805">Transcription regulation</keyword>
<dbReference type="InterPro" id="IPR052406">
    <property type="entry name" value="Chromatin_Remodeling_Comp"/>
</dbReference>
<feature type="region of interest" description="Disordered" evidence="4">
    <location>
        <begin position="114"/>
        <end position="137"/>
    </location>
</feature>
<keyword evidence="3" id="KW-0539">Nucleus</keyword>
<feature type="non-terminal residue" evidence="5">
    <location>
        <position position="1"/>
    </location>
</feature>
<feature type="compositionally biased region" description="Low complexity" evidence="4">
    <location>
        <begin position="118"/>
        <end position="128"/>
    </location>
</feature>
<evidence type="ECO:0000256" key="1">
    <source>
        <dbReference type="ARBA" id="ARBA00023015"/>
    </source>
</evidence>